<protein>
    <submittedName>
        <fullName evidence="3">Uncharacterized protein</fullName>
    </submittedName>
</protein>
<keyword evidence="4" id="KW-1185">Reference proteome</keyword>
<feature type="region of interest" description="Disordered" evidence="1">
    <location>
        <begin position="67"/>
        <end position="91"/>
    </location>
</feature>
<keyword evidence="2" id="KW-0812">Transmembrane</keyword>
<reference evidence="3 4" key="1">
    <citation type="journal article" date="2019" name="Sci. Data">
        <title>Hybrid genome assembly and annotation of Danionella translucida.</title>
        <authorList>
            <person name="Kadobianskyi M."/>
            <person name="Schulze L."/>
            <person name="Schuelke M."/>
            <person name="Judkewitz B."/>
        </authorList>
    </citation>
    <scope>NUCLEOTIDE SEQUENCE [LARGE SCALE GENOMIC DNA]</scope>
    <source>
        <strain evidence="3 4">Bolton</strain>
    </source>
</reference>
<keyword evidence="2" id="KW-1133">Transmembrane helix</keyword>
<evidence type="ECO:0000256" key="1">
    <source>
        <dbReference type="SAM" id="MobiDB-lite"/>
    </source>
</evidence>
<organism evidence="3 4">
    <name type="scientific">Danionella cerebrum</name>
    <dbReference type="NCBI Taxonomy" id="2873325"/>
    <lineage>
        <taxon>Eukaryota</taxon>
        <taxon>Metazoa</taxon>
        <taxon>Chordata</taxon>
        <taxon>Craniata</taxon>
        <taxon>Vertebrata</taxon>
        <taxon>Euteleostomi</taxon>
        <taxon>Actinopterygii</taxon>
        <taxon>Neopterygii</taxon>
        <taxon>Teleostei</taxon>
        <taxon>Ostariophysi</taxon>
        <taxon>Cypriniformes</taxon>
        <taxon>Danionidae</taxon>
        <taxon>Danioninae</taxon>
        <taxon>Danionella</taxon>
    </lineage>
</organism>
<feature type="transmembrane region" description="Helical" evidence="2">
    <location>
        <begin position="45"/>
        <end position="65"/>
    </location>
</feature>
<evidence type="ECO:0000256" key="2">
    <source>
        <dbReference type="SAM" id="Phobius"/>
    </source>
</evidence>
<keyword evidence="2" id="KW-0472">Membrane</keyword>
<sequence length="91" mass="10109">MPTKFLRQPHWLQLSRGCTLHWTAGLKVNRAENRCKRQMTGREEFVGLLLGIPGTISFALLPNMLENGDRGSPSPTPEADAFCNCADPDLI</sequence>
<dbReference type="Proteomes" id="UP000316079">
    <property type="component" value="Unassembled WGS sequence"/>
</dbReference>
<gene>
    <name evidence="3" type="ORF">DNTS_014125</name>
</gene>
<evidence type="ECO:0000313" key="4">
    <source>
        <dbReference type="Proteomes" id="UP000316079"/>
    </source>
</evidence>
<name>A0A553QME5_9TELE</name>
<accession>A0A553QME5</accession>
<comment type="caution">
    <text evidence="3">The sequence shown here is derived from an EMBL/GenBank/DDBJ whole genome shotgun (WGS) entry which is preliminary data.</text>
</comment>
<proteinExistence type="predicted"/>
<dbReference type="EMBL" id="SRMA01025774">
    <property type="protein sequence ID" value="TRY91153.1"/>
    <property type="molecule type" value="Genomic_DNA"/>
</dbReference>
<evidence type="ECO:0000313" key="3">
    <source>
        <dbReference type="EMBL" id="TRY91153.1"/>
    </source>
</evidence>
<dbReference type="AlphaFoldDB" id="A0A553QME5"/>